<dbReference type="Proteomes" id="UP000264980">
    <property type="component" value="Chromosome"/>
</dbReference>
<dbReference type="RefSeq" id="WP_046372112.1">
    <property type="nucleotide sequence ID" value="NZ_CP013970.1"/>
</dbReference>
<evidence type="ECO:0000313" key="3">
    <source>
        <dbReference type="Proteomes" id="UP000033924"/>
    </source>
</evidence>
<dbReference type="PATRIC" id="fig|65700.7.peg.4144"/>
<name>A0A0M2KH73_9GAMM</name>
<dbReference type="Proteomes" id="UP000033924">
    <property type="component" value="Unassembled WGS sequence"/>
</dbReference>
<accession>A0A0M2KH73</accession>
<dbReference type="AlphaFoldDB" id="A0A0M2KH73"/>
<evidence type="ECO:0000313" key="4">
    <source>
        <dbReference type="Proteomes" id="UP000264980"/>
    </source>
</evidence>
<reference evidence="1 4" key="2">
    <citation type="submission" date="2016-01" db="EMBL/GenBank/DDBJ databases">
        <authorList>
            <person name="Oliw E.H."/>
        </authorList>
    </citation>
    <scope>NUCLEOTIDE SEQUENCE [LARGE SCALE GENOMIC DNA]</scope>
    <source>
        <strain evidence="1 4">MDcuke</strain>
    </source>
</reference>
<protein>
    <submittedName>
        <fullName evidence="2">Uncharacterized protein</fullName>
    </submittedName>
</protein>
<dbReference type="EMBL" id="CP013970">
    <property type="protein sequence ID" value="AXF77664.1"/>
    <property type="molecule type" value="Genomic_DNA"/>
</dbReference>
<organism evidence="2 3">
    <name type="scientific">Erwinia tracheiphila</name>
    <dbReference type="NCBI Taxonomy" id="65700"/>
    <lineage>
        <taxon>Bacteria</taxon>
        <taxon>Pseudomonadati</taxon>
        <taxon>Pseudomonadota</taxon>
        <taxon>Gammaproteobacteria</taxon>
        <taxon>Enterobacterales</taxon>
        <taxon>Erwiniaceae</taxon>
        <taxon>Erwinia</taxon>
    </lineage>
</organism>
<gene>
    <name evidence="1" type="ORF">AV903_19065</name>
    <name evidence="2" type="ORF">SY86_16520</name>
</gene>
<proteinExistence type="predicted"/>
<dbReference type="EMBL" id="JXNU01000003">
    <property type="protein sequence ID" value="KKF36677.1"/>
    <property type="molecule type" value="Genomic_DNA"/>
</dbReference>
<dbReference type="STRING" id="65700.SY86_16520"/>
<reference evidence="2 3" key="1">
    <citation type="submission" date="2015-01" db="EMBL/GenBank/DDBJ databases">
        <title>Erwinia tracheiphila.</title>
        <authorList>
            <person name="Shapiro L.R."/>
        </authorList>
    </citation>
    <scope>NUCLEOTIDE SEQUENCE [LARGE SCALE GENOMIC DNA]</scope>
    <source>
        <strain evidence="2 3">BuffGH</strain>
    </source>
</reference>
<evidence type="ECO:0000313" key="1">
    <source>
        <dbReference type="EMBL" id="AXF77664.1"/>
    </source>
</evidence>
<evidence type="ECO:0000313" key="2">
    <source>
        <dbReference type="EMBL" id="KKF36677.1"/>
    </source>
</evidence>
<keyword evidence="3" id="KW-1185">Reference proteome</keyword>
<sequence>MKLSDSALPNVKQHNLYSFQELAYQAKSKGKVTYGDLKTCLKNVSVSSEEIFHQEDSRHCTLFRELVNILKQQQSKCFNKKMKLISHVFSVVCQGDKSSDTCEKNANTDLKGLREYGDVNVRVNNYSNRRYNNDRYLSSMNSTFPERYANAQHGNLWRDMRNTRGEMTTLPERRDTASSIESYDTFYEEVYYEQEPVYQEINLDKTSFHEGSRNRSEPVYAVVNKKKTSQKDTIKVMDCLVKLESNIKNLSAVELSIKNKIVMKKLNEIINDVKKTINAPAAKNINMEEFLGKVDKIVVQPDASFSVNADLENAIKYMKDSLVYINTVLNKKTQISVVTQTC</sequence>